<feature type="region of interest" description="Disordered" evidence="2">
    <location>
        <begin position="638"/>
        <end position="677"/>
    </location>
</feature>
<evidence type="ECO:0000256" key="1">
    <source>
        <dbReference type="PROSITE-ProRule" id="PRU00723"/>
    </source>
</evidence>
<evidence type="ECO:0000313" key="4">
    <source>
        <dbReference type="EMBL" id="CAB9515174.1"/>
    </source>
</evidence>
<evidence type="ECO:0000256" key="2">
    <source>
        <dbReference type="SAM" id="MobiDB-lite"/>
    </source>
</evidence>
<accession>A0A9N8E9K6</accession>
<dbReference type="InterPro" id="IPR000571">
    <property type="entry name" value="Znf_CCCH"/>
</dbReference>
<proteinExistence type="predicted"/>
<keyword evidence="1" id="KW-0862">Zinc</keyword>
<keyword evidence="1" id="KW-0479">Metal-binding</keyword>
<sequence>MSARQLSLSRGKNGPVQTFSTARAMNPVVAQLLQRTLQPGMNTNHRQQVLSDPGNVFQFACVWNEKVGLITRPTIVTNTTGAAMVVGDFTDSIGEPHVVQMPVDDFFGFVTTLVRLEDATHFGLAVHPTAPDTIVGLARPPAPRIGASDGTRTNDPVPVPASLERLGYPLPDEVADGDIPRIVALPVVLPVGPGLTFEHCSDLAGPQSYRDTFRLFHVWREGMQYLRSTNNRHSVTVGGTLFDPPGVVVAGANPLDHVTVRPRLPACPIQVPPDSVMFLPARARFLEWSATIWMELGREIEPDPEEPTAAGGGGLSADQIKAVVEPLVKHDKAFGAAERTTARFRILLAGAPVGDQAKTAAMTLPDLKEDFGSYLSLGASSTAGDDLRELIKAQLVLANASDKSVDTSVTFRPENVTLAFSDRIRTFAWLAVRLLSASHATAKTNLCLIHFLSPERDALSLVAEGDHQARTILMANSTNSTAQIEATKNSQLYTGGTLVNFRHVYEAFCNLRLLFSVMVADVTVPIVITKMSEYVGLLMDSAGKDLWEVYRNHPYLAVHPWQELQSILGAFLKPATNATLYASVIAGTGVQYENFLGAIATADSHIHDLRAILNGSGLGKFDGLPTCYTWFPDARGTPVQIPRSQNQNQNQNPDRVRGGDPTPQKRQKTGDPADNDRKKLLGMLTFDAAIAGTNRLPMVTSRAKKRGSKTPERLCMKFLTKGYYCGGGPECKMPHIINLDQLNPDNRKKLVDFVKAQSGLGWAEGKAPAGET</sequence>
<gene>
    <name evidence="4" type="ORF">SEMRO_698_G189180.1</name>
</gene>
<keyword evidence="1" id="KW-0863">Zinc-finger</keyword>
<organism evidence="4 5">
    <name type="scientific">Seminavis robusta</name>
    <dbReference type="NCBI Taxonomy" id="568900"/>
    <lineage>
        <taxon>Eukaryota</taxon>
        <taxon>Sar</taxon>
        <taxon>Stramenopiles</taxon>
        <taxon>Ochrophyta</taxon>
        <taxon>Bacillariophyta</taxon>
        <taxon>Bacillariophyceae</taxon>
        <taxon>Bacillariophycidae</taxon>
        <taxon>Naviculales</taxon>
        <taxon>Naviculaceae</taxon>
        <taxon>Seminavis</taxon>
    </lineage>
</organism>
<dbReference type="GO" id="GO:0008270">
    <property type="term" value="F:zinc ion binding"/>
    <property type="evidence" value="ECO:0007669"/>
    <property type="project" value="UniProtKB-KW"/>
</dbReference>
<evidence type="ECO:0000313" key="5">
    <source>
        <dbReference type="Proteomes" id="UP001153069"/>
    </source>
</evidence>
<feature type="compositionally biased region" description="Basic and acidic residues" evidence="2">
    <location>
        <begin position="668"/>
        <end position="677"/>
    </location>
</feature>
<dbReference type="EMBL" id="CAICTM010000697">
    <property type="protein sequence ID" value="CAB9515174.1"/>
    <property type="molecule type" value="Genomic_DNA"/>
</dbReference>
<evidence type="ECO:0000259" key="3">
    <source>
        <dbReference type="PROSITE" id="PS50103"/>
    </source>
</evidence>
<dbReference type="Proteomes" id="UP001153069">
    <property type="component" value="Unassembled WGS sequence"/>
</dbReference>
<reference evidence="4" key="1">
    <citation type="submission" date="2020-06" db="EMBL/GenBank/DDBJ databases">
        <authorList>
            <consortium name="Plant Systems Biology data submission"/>
        </authorList>
    </citation>
    <scope>NUCLEOTIDE SEQUENCE</scope>
    <source>
        <strain evidence="4">D6</strain>
    </source>
</reference>
<name>A0A9N8E9K6_9STRA</name>
<comment type="caution">
    <text evidence="4">The sequence shown here is derived from an EMBL/GenBank/DDBJ whole genome shotgun (WGS) entry which is preliminary data.</text>
</comment>
<dbReference type="PROSITE" id="PS50103">
    <property type="entry name" value="ZF_C3H1"/>
    <property type="match status" value="1"/>
</dbReference>
<keyword evidence="5" id="KW-1185">Reference proteome</keyword>
<dbReference type="AlphaFoldDB" id="A0A9N8E9K6"/>
<protein>
    <recommendedName>
        <fullName evidence="3">C3H1-type domain-containing protein</fullName>
    </recommendedName>
</protein>
<feature type="zinc finger region" description="C3H1-type" evidence="1">
    <location>
        <begin position="709"/>
        <end position="738"/>
    </location>
</feature>
<feature type="domain" description="C3H1-type" evidence="3">
    <location>
        <begin position="709"/>
        <end position="738"/>
    </location>
</feature>